<sequence>MAAHIGRRQYTIALLSQFHQFQMAEDITTCSDQNKDGFAQEKLDDTDTSLKVIPNTNLCDLPFVEYDGIIAISVESNKFNQFEAKNTSEGEPLLKCMRITSENEGVATHNVRGHSGSEESCMQMLNQLDEITMHRSDFTSSKADIYKSSNKQGFGVQDKVEETNLGRKSNEVEVVQEITRCSKCGSSFTEICKYPFTSEGSFMHMEAQLLALHSAESLSSDLRSLSSTSTYPICGSVHVSAIKVASEKACVGQQNSVCGSRQQFSHFSINVLRLAHSALASDWKKWLVDSKLNIKEQLIDEVFICIELFLKKRQAIFHAQAMMWKAMAAQTQSNLDSRAFLEHQLYISA</sequence>
<evidence type="ECO:0000313" key="1">
    <source>
        <dbReference type="EMBL" id="KAH9327655.1"/>
    </source>
</evidence>
<organism evidence="1 2">
    <name type="scientific">Taxus chinensis</name>
    <name type="common">Chinese yew</name>
    <name type="synonym">Taxus wallichiana var. chinensis</name>
    <dbReference type="NCBI Taxonomy" id="29808"/>
    <lineage>
        <taxon>Eukaryota</taxon>
        <taxon>Viridiplantae</taxon>
        <taxon>Streptophyta</taxon>
        <taxon>Embryophyta</taxon>
        <taxon>Tracheophyta</taxon>
        <taxon>Spermatophyta</taxon>
        <taxon>Pinopsida</taxon>
        <taxon>Pinidae</taxon>
        <taxon>Conifers II</taxon>
        <taxon>Cupressales</taxon>
        <taxon>Taxaceae</taxon>
        <taxon>Taxus</taxon>
    </lineage>
</organism>
<dbReference type="EMBL" id="JAHRHJ020000002">
    <property type="protein sequence ID" value="KAH9327655.1"/>
    <property type="molecule type" value="Genomic_DNA"/>
</dbReference>
<protein>
    <submittedName>
        <fullName evidence="1">Uncharacterized protein</fullName>
    </submittedName>
</protein>
<dbReference type="AlphaFoldDB" id="A0AA38GTW8"/>
<feature type="non-terminal residue" evidence="1">
    <location>
        <position position="1"/>
    </location>
</feature>
<name>A0AA38GTW8_TAXCH</name>
<reference evidence="1 2" key="1">
    <citation type="journal article" date="2021" name="Nat. Plants">
        <title>The Taxus genome provides insights into paclitaxel biosynthesis.</title>
        <authorList>
            <person name="Xiong X."/>
            <person name="Gou J."/>
            <person name="Liao Q."/>
            <person name="Li Y."/>
            <person name="Zhou Q."/>
            <person name="Bi G."/>
            <person name="Li C."/>
            <person name="Du R."/>
            <person name="Wang X."/>
            <person name="Sun T."/>
            <person name="Guo L."/>
            <person name="Liang H."/>
            <person name="Lu P."/>
            <person name="Wu Y."/>
            <person name="Zhang Z."/>
            <person name="Ro D.K."/>
            <person name="Shang Y."/>
            <person name="Huang S."/>
            <person name="Yan J."/>
        </authorList>
    </citation>
    <scope>NUCLEOTIDE SEQUENCE [LARGE SCALE GENOMIC DNA]</scope>
    <source>
        <strain evidence="1">Ta-2019</strain>
    </source>
</reference>
<gene>
    <name evidence="1" type="ORF">KI387_007833</name>
</gene>
<accession>A0AA38GTW8</accession>
<dbReference type="Proteomes" id="UP000824469">
    <property type="component" value="Unassembled WGS sequence"/>
</dbReference>
<proteinExistence type="predicted"/>
<comment type="caution">
    <text evidence="1">The sequence shown here is derived from an EMBL/GenBank/DDBJ whole genome shotgun (WGS) entry which is preliminary data.</text>
</comment>
<keyword evidence="2" id="KW-1185">Reference proteome</keyword>
<evidence type="ECO:0000313" key="2">
    <source>
        <dbReference type="Proteomes" id="UP000824469"/>
    </source>
</evidence>